<dbReference type="InterPro" id="IPR045321">
    <property type="entry name" value="Cts1-like"/>
</dbReference>
<organism evidence="13 14">
    <name type="scientific">Exidia glandulosa HHB12029</name>
    <dbReference type="NCBI Taxonomy" id="1314781"/>
    <lineage>
        <taxon>Eukaryota</taxon>
        <taxon>Fungi</taxon>
        <taxon>Dikarya</taxon>
        <taxon>Basidiomycota</taxon>
        <taxon>Agaricomycotina</taxon>
        <taxon>Agaricomycetes</taxon>
        <taxon>Auriculariales</taxon>
        <taxon>Exidiaceae</taxon>
        <taxon>Exidia</taxon>
    </lineage>
</organism>
<dbReference type="AlphaFoldDB" id="A0A165PDT6"/>
<feature type="domain" description="GH18" evidence="12">
    <location>
        <begin position="29"/>
        <end position="331"/>
    </location>
</feature>
<feature type="compositionally biased region" description="Low complexity" evidence="10">
    <location>
        <begin position="399"/>
        <end position="454"/>
    </location>
</feature>
<dbReference type="CDD" id="cd12215">
    <property type="entry name" value="ChiC_BD"/>
    <property type="match status" value="2"/>
</dbReference>
<evidence type="ECO:0000256" key="4">
    <source>
        <dbReference type="ARBA" id="ARBA00022801"/>
    </source>
</evidence>
<comment type="catalytic activity">
    <reaction evidence="1">
        <text>Random endo-hydrolysis of N-acetyl-beta-D-glucosaminide (1-&gt;4)-beta-linkages in chitin and chitodextrins.</text>
        <dbReference type="EC" id="3.2.1.14"/>
    </reaction>
</comment>
<dbReference type="InterPro" id="IPR001223">
    <property type="entry name" value="Glyco_hydro18_cat"/>
</dbReference>
<dbReference type="PANTHER" id="PTHR45708">
    <property type="entry name" value="ENDOCHITINASE"/>
    <property type="match status" value="1"/>
</dbReference>
<protein>
    <recommendedName>
        <fullName evidence="2">chitinase</fullName>
        <ecNumber evidence="2">3.2.1.14</ecNumber>
    </recommendedName>
</protein>
<dbReference type="Gene3D" id="3.20.20.80">
    <property type="entry name" value="Glycosidases"/>
    <property type="match status" value="1"/>
</dbReference>
<dbReference type="GO" id="GO:0006032">
    <property type="term" value="P:chitin catabolic process"/>
    <property type="evidence" value="ECO:0007669"/>
    <property type="project" value="UniProtKB-KW"/>
</dbReference>
<evidence type="ECO:0000256" key="5">
    <source>
        <dbReference type="ARBA" id="ARBA00023024"/>
    </source>
</evidence>
<dbReference type="STRING" id="1314781.A0A165PDT6"/>
<dbReference type="Gene3D" id="2.10.10.20">
    <property type="entry name" value="Carbohydrate-binding module superfamily 5/12"/>
    <property type="match status" value="2"/>
</dbReference>
<keyword evidence="7 9" id="KW-0326">Glycosidase</keyword>
<dbReference type="OrthoDB" id="6020543at2759"/>
<dbReference type="PROSITE" id="PS01095">
    <property type="entry name" value="GH18_1"/>
    <property type="match status" value="1"/>
</dbReference>
<dbReference type="InterPro" id="IPR050542">
    <property type="entry name" value="Glycosyl_Hydrlase18_Chitinase"/>
</dbReference>
<keyword evidence="5" id="KW-0146">Chitin degradation</keyword>
<dbReference type="InParanoid" id="A0A165PDT6"/>
<dbReference type="InterPro" id="IPR003610">
    <property type="entry name" value="CBM5/12"/>
</dbReference>
<evidence type="ECO:0000256" key="7">
    <source>
        <dbReference type="ARBA" id="ARBA00023295"/>
    </source>
</evidence>
<evidence type="ECO:0000256" key="9">
    <source>
        <dbReference type="RuleBase" id="RU000489"/>
    </source>
</evidence>
<feature type="compositionally biased region" description="Low complexity" evidence="10">
    <location>
        <begin position="517"/>
        <end position="526"/>
    </location>
</feature>
<sequence>MVASRALSAAVLAAVLPLSTVAFDNSRADNFVAYWGQNSYGAAHSDDQANWQKNISYYCEDDSIDVFPVSFLLTYFGKGDLPVINLAGTCNDKDNQKFDGSDLLDCSFMSEEIKKCQAKGKAVTISMGGATGANTFGSDEQAKGFADQVWDLFLGGDSKTRPFGDAVLDGVDLDIEGGGPTGYAAFVTQLRTHFDNADKKYYVTAAPQCIFPDQNLGAVLDAAYFDAVYVQFYNNPCGLNKADDPVNWNFGVWDWWARNTSPNKDVKIYLGAPASSTAAGSGFLEADALSKVATDMRKKYPSFGGVMVWDASQAYANGRFDQALKKTMKANGGTGFQYPACDAAEWASGNNYQGGDLVTYKGSIWRAKWSAGDEPKASDLGAWVPVSACGTGGEAPSEPSTADPVPSSTAAPTSTEAPSETEAPTTSTAPVPPTTSAEPEPLPTTTSSSEPAPTETEDPCPPESTAAPVPTTVPGGGGGGATSDPTPTPTETEDPCPPEETSQAPVPTEDPCPPEEPTTTQPTGPVETEDPCPPEDSTTPVPPAPTGNTGGSGGSCGSAKAWTATDTYVGGDTVSSGGHIYKAKWWTQNEQPGKAEVWEDAGACSGKRAIEASARPTPVARYAPHLKLRPTPHARFAPHVRRRRF</sequence>
<reference evidence="13 14" key="1">
    <citation type="journal article" date="2016" name="Mol. Biol. Evol.">
        <title>Comparative Genomics of Early-Diverging Mushroom-Forming Fungi Provides Insights into the Origins of Lignocellulose Decay Capabilities.</title>
        <authorList>
            <person name="Nagy L.G."/>
            <person name="Riley R."/>
            <person name="Tritt A."/>
            <person name="Adam C."/>
            <person name="Daum C."/>
            <person name="Floudas D."/>
            <person name="Sun H."/>
            <person name="Yadav J.S."/>
            <person name="Pangilinan J."/>
            <person name="Larsson K.H."/>
            <person name="Matsuura K."/>
            <person name="Barry K."/>
            <person name="Labutti K."/>
            <person name="Kuo R."/>
            <person name="Ohm R.A."/>
            <person name="Bhattacharya S.S."/>
            <person name="Shirouzu T."/>
            <person name="Yoshinaga Y."/>
            <person name="Martin F.M."/>
            <person name="Grigoriev I.V."/>
            <person name="Hibbett D.S."/>
        </authorList>
    </citation>
    <scope>NUCLEOTIDE SEQUENCE [LARGE SCALE GENOMIC DNA]</scope>
    <source>
        <strain evidence="13 14">HHB12029</strain>
    </source>
</reference>
<feature type="compositionally biased region" description="Low complexity" evidence="10">
    <location>
        <begin position="463"/>
        <end position="473"/>
    </location>
</feature>
<evidence type="ECO:0000256" key="3">
    <source>
        <dbReference type="ARBA" id="ARBA00022669"/>
    </source>
</evidence>
<evidence type="ECO:0000256" key="11">
    <source>
        <dbReference type="SAM" id="SignalP"/>
    </source>
</evidence>
<dbReference type="GO" id="GO:0008061">
    <property type="term" value="F:chitin binding"/>
    <property type="evidence" value="ECO:0007669"/>
    <property type="project" value="UniProtKB-KW"/>
</dbReference>
<dbReference type="SUPFAM" id="SSF51055">
    <property type="entry name" value="Carbohydrate binding domain"/>
    <property type="match status" value="2"/>
</dbReference>
<dbReference type="EMBL" id="KV425890">
    <property type="protein sequence ID" value="KZW02028.1"/>
    <property type="molecule type" value="Genomic_DNA"/>
</dbReference>
<keyword evidence="4 9" id="KW-0378">Hydrolase</keyword>
<dbReference type="GO" id="GO:0008843">
    <property type="term" value="F:endochitinase activity"/>
    <property type="evidence" value="ECO:0007669"/>
    <property type="project" value="UniProtKB-EC"/>
</dbReference>
<evidence type="ECO:0000259" key="12">
    <source>
        <dbReference type="PROSITE" id="PS51910"/>
    </source>
</evidence>
<keyword evidence="3" id="KW-0147">Chitin-binding</keyword>
<dbReference type="Proteomes" id="UP000077266">
    <property type="component" value="Unassembled WGS sequence"/>
</dbReference>
<dbReference type="InterPro" id="IPR036573">
    <property type="entry name" value="CBM_sf_5/12"/>
</dbReference>
<dbReference type="PROSITE" id="PS51910">
    <property type="entry name" value="GH18_2"/>
    <property type="match status" value="1"/>
</dbReference>
<dbReference type="PANTHER" id="PTHR45708:SF49">
    <property type="entry name" value="ENDOCHITINASE"/>
    <property type="match status" value="1"/>
</dbReference>
<dbReference type="SMART" id="SM00495">
    <property type="entry name" value="ChtBD3"/>
    <property type="match status" value="2"/>
</dbReference>
<dbReference type="InterPro" id="IPR017853">
    <property type="entry name" value="GH"/>
</dbReference>
<dbReference type="PRINTS" id="PR01217">
    <property type="entry name" value="PRICHEXTENSN"/>
</dbReference>
<evidence type="ECO:0000313" key="14">
    <source>
        <dbReference type="Proteomes" id="UP000077266"/>
    </source>
</evidence>
<dbReference type="CDD" id="cd02877">
    <property type="entry name" value="GH18_hevamine_XipI_class_III"/>
    <property type="match status" value="1"/>
</dbReference>
<evidence type="ECO:0000256" key="6">
    <source>
        <dbReference type="ARBA" id="ARBA00023277"/>
    </source>
</evidence>
<feature type="signal peptide" evidence="11">
    <location>
        <begin position="1"/>
        <end position="22"/>
    </location>
</feature>
<dbReference type="GO" id="GO:0005576">
    <property type="term" value="C:extracellular region"/>
    <property type="evidence" value="ECO:0007669"/>
    <property type="project" value="InterPro"/>
</dbReference>
<evidence type="ECO:0000256" key="10">
    <source>
        <dbReference type="SAM" id="MobiDB-lite"/>
    </source>
</evidence>
<dbReference type="SUPFAM" id="SSF51445">
    <property type="entry name" value="(Trans)glycosidases"/>
    <property type="match status" value="1"/>
</dbReference>
<keyword evidence="8" id="KW-0624">Polysaccharide degradation</keyword>
<gene>
    <name evidence="13" type="ORF">EXIGLDRAFT_744796</name>
</gene>
<dbReference type="EC" id="3.2.1.14" evidence="2"/>
<dbReference type="InterPro" id="IPR001579">
    <property type="entry name" value="Glyco_hydro_18_chit_AS"/>
</dbReference>
<accession>A0A165PDT6</accession>
<evidence type="ECO:0000256" key="8">
    <source>
        <dbReference type="ARBA" id="ARBA00023326"/>
    </source>
</evidence>
<dbReference type="GO" id="GO:0030246">
    <property type="term" value="F:carbohydrate binding"/>
    <property type="evidence" value="ECO:0007669"/>
    <property type="project" value="InterPro"/>
</dbReference>
<keyword evidence="6" id="KW-0119">Carbohydrate metabolism</keyword>
<evidence type="ECO:0000313" key="13">
    <source>
        <dbReference type="EMBL" id="KZW02028.1"/>
    </source>
</evidence>
<keyword evidence="11" id="KW-0732">Signal</keyword>
<evidence type="ECO:0000256" key="2">
    <source>
        <dbReference type="ARBA" id="ARBA00012729"/>
    </source>
</evidence>
<dbReference type="Pfam" id="PF00704">
    <property type="entry name" value="Glyco_hydro_18"/>
    <property type="match status" value="1"/>
</dbReference>
<feature type="chain" id="PRO_5007864079" description="chitinase" evidence="11">
    <location>
        <begin position="23"/>
        <end position="645"/>
    </location>
</feature>
<dbReference type="Pfam" id="PF02839">
    <property type="entry name" value="CBM_5_12"/>
    <property type="match status" value="2"/>
</dbReference>
<name>A0A165PDT6_EXIGL</name>
<proteinExistence type="predicted"/>
<dbReference type="GO" id="GO:0000272">
    <property type="term" value="P:polysaccharide catabolic process"/>
    <property type="evidence" value="ECO:0007669"/>
    <property type="project" value="UniProtKB-KW"/>
</dbReference>
<evidence type="ECO:0000256" key="1">
    <source>
        <dbReference type="ARBA" id="ARBA00000822"/>
    </source>
</evidence>
<feature type="region of interest" description="Disordered" evidence="10">
    <location>
        <begin position="388"/>
        <end position="560"/>
    </location>
</feature>
<keyword evidence="14" id="KW-1185">Reference proteome</keyword>